<proteinExistence type="predicted"/>
<comment type="caution">
    <text evidence="2">The sequence shown here is derived from an EMBL/GenBank/DDBJ whole genome shotgun (WGS) entry which is preliminary data.</text>
</comment>
<dbReference type="AlphaFoldDB" id="A0A968GFS6"/>
<protein>
    <submittedName>
        <fullName evidence="2">Alpha/beta hydrolase</fullName>
    </submittedName>
</protein>
<reference evidence="2" key="1">
    <citation type="submission" date="2020-03" db="EMBL/GenBank/DDBJ databases">
        <title>Spirochaetal bacteria isolated from arthropods constitute a novel genus Entomospira genus novum within the order Spirochaetales.</title>
        <authorList>
            <person name="Grana-Miraglia L."/>
            <person name="Sikutova S."/>
            <person name="Fingerle V."/>
            <person name="Sing A."/>
            <person name="Castillo-Ramirez S."/>
            <person name="Margos G."/>
            <person name="Rudolf I."/>
        </authorList>
    </citation>
    <scope>NUCLEOTIDE SEQUENCE</scope>
    <source>
        <strain evidence="2">BR149</strain>
    </source>
</reference>
<name>A0A968GFS6_9SPIO</name>
<dbReference type="EMBL" id="JAATLM010000001">
    <property type="protein sequence ID" value="NIZ69729.1"/>
    <property type="molecule type" value="Genomic_DNA"/>
</dbReference>
<evidence type="ECO:0000313" key="3">
    <source>
        <dbReference type="Proteomes" id="UP000778951"/>
    </source>
</evidence>
<sequence length="330" mass="36498">MNNKGKFMHDLLLSSVALLSFAGVLGAKSDLSNITIHQLENHITQQEAAVAGVIDGAQKLIRWYDAPNTPTDTVILYFHGYSASRQEIDPVPKLLADALGANIFYTRFKGHGITGGGVAFKGVTFEDWIADAEEAMQIARILGKKVIIIAHSNGAVMAMHLMQQYPQEIVAGLFVAPNFRPTNRASTLLTNKWGYKLATLLYKDSLYGSVDGDKFTAPEGLFPHVWSNTQHLHATQALAIGVKRLQAYPVERMRVPLFVIASDHDKVVETSYTKKIFMRYGVENQTAKELRIENHTNTQGEHTITGDMKAPHTSKPFAQAMLAFIHAQQP</sequence>
<dbReference type="GO" id="GO:0016787">
    <property type="term" value="F:hydrolase activity"/>
    <property type="evidence" value="ECO:0007669"/>
    <property type="project" value="UniProtKB-KW"/>
</dbReference>
<dbReference type="SUPFAM" id="SSF53474">
    <property type="entry name" value="alpha/beta-Hydrolases"/>
    <property type="match status" value="1"/>
</dbReference>
<accession>A0A968GFS6</accession>
<dbReference type="Pfam" id="PF12146">
    <property type="entry name" value="Hydrolase_4"/>
    <property type="match status" value="1"/>
</dbReference>
<dbReference type="InterPro" id="IPR029058">
    <property type="entry name" value="AB_hydrolase_fold"/>
</dbReference>
<evidence type="ECO:0000313" key="2">
    <source>
        <dbReference type="EMBL" id="NIZ69729.1"/>
    </source>
</evidence>
<dbReference type="Proteomes" id="UP000778951">
    <property type="component" value="Unassembled WGS sequence"/>
</dbReference>
<evidence type="ECO:0000259" key="1">
    <source>
        <dbReference type="Pfam" id="PF12146"/>
    </source>
</evidence>
<dbReference type="RefSeq" id="WP_167695813.1">
    <property type="nucleotide sequence ID" value="NZ_CP118181.1"/>
</dbReference>
<dbReference type="InterPro" id="IPR022742">
    <property type="entry name" value="Hydrolase_4"/>
</dbReference>
<organism evidence="2 3">
    <name type="scientific">Entomospira culicis</name>
    <dbReference type="NCBI Taxonomy" id="2719989"/>
    <lineage>
        <taxon>Bacteria</taxon>
        <taxon>Pseudomonadati</taxon>
        <taxon>Spirochaetota</taxon>
        <taxon>Spirochaetia</taxon>
        <taxon>Spirochaetales</taxon>
        <taxon>Spirochaetaceae</taxon>
        <taxon>Entomospira</taxon>
    </lineage>
</organism>
<keyword evidence="3" id="KW-1185">Reference proteome</keyword>
<feature type="domain" description="Serine aminopeptidase S33" evidence="1">
    <location>
        <begin position="71"/>
        <end position="289"/>
    </location>
</feature>
<keyword evidence="2" id="KW-0378">Hydrolase</keyword>
<dbReference type="Gene3D" id="3.40.50.1820">
    <property type="entry name" value="alpha/beta hydrolase"/>
    <property type="match status" value="1"/>
</dbReference>
<gene>
    <name evidence="2" type="ORF">HCT48_05825</name>
</gene>